<evidence type="ECO:0000313" key="1">
    <source>
        <dbReference type="EMBL" id="OQS00095.1"/>
    </source>
</evidence>
<proteinExistence type="predicted"/>
<reference evidence="1 2" key="1">
    <citation type="journal article" date="2014" name="Genome Biol. Evol.">
        <title>The secreted proteins of Achlya hypogyna and Thraustotheca clavata identify the ancestral oomycete secretome and reveal gene acquisitions by horizontal gene transfer.</title>
        <authorList>
            <person name="Misner I."/>
            <person name="Blouin N."/>
            <person name="Leonard G."/>
            <person name="Richards T.A."/>
            <person name="Lane C.E."/>
        </authorList>
    </citation>
    <scope>NUCLEOTIDE SEQUENCE [LARGE SCALE GENOMIC DNA]</scope>
    <source>
        <strain evidence="1 2">ATCC 34112</strain>
    </source>
</reference>
<dbReference type="OrthoDB" id="90933at2759"/>
<evidence type="ECO:0000313" key="2">
    <source>
        <dbReference type="Proteomes" id="UP000243217"/>
    </source>
</evidence>
<gene>
    <name evidence="1" type="ORF">THRCLA_21753</name>
</gene>
<keyword evidence="2" id="KW-1185">Reference proteome</keyword>
<protein>
    <submittedName>
        <fullName evidence="1">Crinkler (CRN) domain-containing protein</fullName>
    </submittedName>
</protein>
<organism evidence="1 2">
    <name type="scientific">Thraustotheca clavata</name>
    <dbReference type="NCBI Taxonomy" id="74557"/>
    <lineage>
        <taxon>Eukaryota</taxon>
        <taxon>Sar</taxon>
        <taxon>Stramenopiles</taxon>
        <taxon>Oomycota</taxon>
        <taxon>Saprolegniomycetes</taxon>
        <taxon>Saprolegniales</taxon>
        <taxon>Achlyaceae</taxon>
        <taxon>Thraustotheca</taxon>
    </lineage>
</organism>
<sequence length="133" mass="15917">MAQLICASTYPVSLLTDLKDHWYFFWFTEVKGKTCLVDMRLKYPKNAFDFIEKIALGKGDEPLKIPFSNESFKKLKVNNFMKMPADSNDELMKRYELMSDVLEPEFFMERRREYFLHKILRSTIFSHMLVSKH</sequence>
<name>A0A1V9ZPZ4_9STRA</name>
<accession>A0A1V9ZPZ4</accession>
<dbReference type="AlphaFoldDB" id="A0A1V9ZPZ4"/>
<comment type="caution">
    <text evidence="1">The sequence shown here is derived from an EMBL/GenBank/DDBJ whole genome shotgun (WGS) entry which is preliminary data.</text>
</comment>
<dbReference type="EMBL" id="JNBS01001751">
    <property type="protein sequence ID" value="OQS00095.1"/>
    <property type="molecule type" value="Genomic_DNA"/>
</dbReference>
<dbReference type="Proteomes" id="UP000243217">
    <property type="component" value="Unassembled WGS sequence"/>
</dbReference>